<dbReference type="InterPro" id="IPR010987">
    <property type="entry name" value="Glutathione-S-Trfase_C-like"/>
</dbReference>
<dbReference type="SUPFAM" id="SSF47616">
    <property type="entry name" value="GST C-terminal domain-like"/>
    <property type="match status" value="1"/>
</dbReference>
<feature type="domain" description="GST C-terminal" evidence="2">
    <location>
        <begin position="86"/>
        <end position="232"/>
    </location>
</feature>
<dbReference type="Gene3D" id="1.20.1050.10">
    <property type="match status" value="1"/>
</dbReference>
<dbReference type="PANTHER" id="PTHR11571:SF263">
    <property type="entry name" value="GLUTATHIONE S-TRANSFERASE"/>
    <property type="match status" value="1"/>
</dbReference>
<accession>A0A7W9EG32</accession>
<dbReference type="InterPro" id="IPR036282">
    <property type="entry name" value="Glutathione-S-Trfase_C_sf"/>
</dbReference>
<dbReference type="GO" id="GO:0006749">
    <property type="term" value="P:glutathione metabolic process"/>
    <property type="evidence" value="ECO:0007669"/>
    <property type="project" value="TreeGrafter"/>
</dbReference>
<dbReference type="CDD" id="cd03039">
    <property type="entry name" value="GST_N_Sigma_like"/>
    <property type="match status" value="1"/>
</dbReference>
<name>A0A7W9EG32_9SPHN</name>
<dbReference type="RefSeq" id="WP_184023098.1">
    <property type="nucleotide sequence ID" value="NZ_JACIJJ010000001.1"/>
</dbReference>
<evidence type="ECO:0000259" key="1">
    <source>
        <dbReference type="PROSITE" id="PS50404"/>
    </source>
</evidence>
<dbReference type="InterPro" id="IPR004046">
    <property type="entry name" value="GST_C"/>
</dbReference>
<dbReference type="SUPFAM" id="SSF52833">
    <property type="entry name" value="Thioredoxin-like"/>
    <property type="match status" value="1"/>
</dbReference>
<evidence type="ECO:0000313" key="3">
    <source>
        <dbReference type="EMBL" id="MBB5696687.1"/>
    </source>
</evidence>
<dbReference type="EMBL" id="JACIJJ010000001">
    <property type="protein sequence ID" value="MBB5696687.1"/>
    <property type="molecule type" value="Genomic_DNA"/>
</dbReference>
<dbReference type="InterPro" id="IPR004045">
    <property type="entry name" value="Glutathione_S-Trfase_N"/>
</dbReference>
<dbReference type="PANTHER" id="PTHR11571">
    <property type="entry name" value="GLUTATHIONE S-TRANSFERASE"/>
    <property type="match status" value="1"/>
</dbReference>
<organism evidence="3 4">
    <name type="scientific">Sphingomonas yantingensis</name>
    <dbReference type="NCBI Taxonomy" id="1241761"/>
    <lineage>
        <taxon>Bacteria</taxon>
        <taxon>Pseudomonadati</taxon>
        <taxon>Pseudomonadota</taxon>
        <taxon>Alphaproteobacteria</taxon>
        <taxon>Sphingomonadales</taxon>
        <taxon>Sphingomonadaceae</taxon>
        <taxon>Sphingomonas</taxon>
    </lineage>
</organism>
<comment type="caution">
    <text evidence="3">The sequence shown here is derived from an EMBL/GenBank/DDBJ whole genome shotgun (WGS) entry which is preliminary data.</text>
</comment>
<dbReference type="Gene3D" id="3.40.30.10">
    <property type="entry name" value="Glutaredoxin"/>
    <property type="match status" value="1"/>
</dbReference>
<evidence type="ECO:0000313" key="4">
    <source>
        <dbReference type="Proteomes" id="UP000557739"/>
    </source>
</evidence>
<dbReference type="PROSITE" id="PS50405">
    <property type="entry name" value="GST_CTER"/>
    <property type="match status" value="1"/>
</dbReference>
<feature type="domain" description="GST N-terminal" evidence="1">
    <location>
        <begin position="1"/>
        <end position="84"/>
    </location>
</feature>
<reference evidence="3 4" key="1">
    <citation type="submission" date="2020-08" db="EMBL/GenBank/DDBJ databases">
        <title>Genomic Encyclopedia of Type Strains, Phase IV (KMG-IV): sequencing the most valuable type-strain genomes for metagenomic binning, comparative biology and taxonomic classification.</title>
        <authorList>
            <person name="Goeker M."/>
        </authorList>
    </citation>
    <scope>NUCLEOTIDE SEQUENCE [LARGE SCALE GENOMIC DNA]</scope>
    <source>
        <strain evidence="3 4">DSM 27244</strain>
    </source>
</reference>
<keyword evidence="4" id="KW-1185">Reference proteome</keyword>
<keyword evidence="3" id="KW-0808">Transferase</keyword>
<proteinExistence type="predicted"/>
<dbReference type="Proteomes" id="UP000557739">
    <property type="component" value="Unassembled WGS sequence"/>
</dbReference>
<dbReference type="AlphaFoldDB" id="A0A7W9EG32"/>
<dbReference type="EC" id="2.5.1.18" evidence="3"/>
<evidence type="ECO:0000259" key="2">
    <source>
        <dbReference type="PROSITE" id="PS50405"/>
    </source>
</evidence>
<dbReference type="GO" id="GO:0004364">
    <property type="term" value="F:glutathione transferase activity"/>
    <property type="evidence" value="ECO:0007669"/>
    <property type="project" value="UniProtKB-EC"/>
</dbReference>
<dbReference type="PROSITE" id="PS50404">
    <property type="entry name" value="GST_NTER"/>
    <property type="match status" value="1"/>
</dbReference>
<sequence length="235" mass="26194">MAYKLWYWPGIQGRGEFVRLALEAGGIEYRDMAREQSDEALLADLNARAGRTPFAPPYLDTGETVIAQVANILLYLGERHHLAPGALADRLWLNQLQLTIADLVAEAHDVHHPVATGAYYHEQKAEAACAAEGFRAERMPKFLGHFEDAANANDGDWVAGTRWTYADTSLFQVVEGLRYAFPRRMAAIEGDYPALIALHDRVAQLPGVAAYLASDRRIPFNEDGIFRHYPELDGE</sequence>
<dbReference type="Pfam" id="PF14497">
    <property type="entry name" value="GST_C_3"/>
    <property type="match status" value="1"/>
</dbReference>
<dbReference type="CDD" id="cd03192">
    <property type="entry name" value="GST_C_Sigma_like"/>
    <property type="match status" value="1"/>
</dbReference>
<gene>
    <name evidence="3" type="ORF">FHR19_000012</name>
</gene>
<dbReference type="InterPro" id="IPR050213">
    <property type="entry name" value="GST_superfamily"/>
</dbReference>
<dbReference type="InterPro" id="IPR036249">
    <property type="entry name" value="Thioredoxin-like_sf"/>
</dbReference>
<protein>
    <submittedName>
        <fullName evidence="3">Glutathione S-transferase</fullName>
        <ecNumber evidence="3">2.5.1.18</ecNumber>
    </submittedName>
</protein>